<comment type="caution">
    <text evidence="1">The sequence shown here is derived from an EMBL/GenBank/DDBJ whole genome shotgun (WGS) entry which is preliminary data.</text>
</comment>
<proteinExistence type="predicted"/>
<protein>
    <submittedName>
        <fullName evidence="1">Uncharacterized protein</fullName>
    </submittedName>
</protein>
<keyword evidence="2" id="KW-1185">Reference proteome</keyword>
<gene>
    <name evidence="1" type="ORF">HNP60_000673</name>
</gene>
<sequence>MRQEIWTVRRLCGVAIVIAGAVAGLADLVGDMNLTAHIDTLGTASALLLSGRFSHTALAASPTRALCHSRTT</sequence>
<organism evidence="1 2">
    <name type="scientific">Sphingobium lignivorans</name>
    <dbReference type="NCBI Taxonomy" id="2735886"/>
    <lineage>
        <taxon>Bacteria</taxon>
        <taxon>Pseudomonadati</taxon>
        <taxon>Pseudomonadota</taxon>
        <taxon>Alphaproteobacteria</taxon>
        <taxon>Sphingomonadales</taxon>
        <taxon>Sphingomonadaceae</taxon>
        <taxon>Sphingobium</taxon>
    </lineage>
</organism>
<reference evidence="1 2" key="1">
    <citation type="submission" date="2020-08" db="EMBL/GenBank/DDBJ databases">
        <title>Exploring microbial biodiversity for novel pathways involved in the catabolism of aromatic compounds derived from lignin.</title>
        <authorList>
            <person name="Elkins J."/>
        </authorList>
    </citation>
    <scope>NUCLEOTIDE SEQUENCE [LARGE SCALE GENOMIC DNA]</scope>
    <source>
        <strain evidence="1 2">B1D3A</strain>
    </source>
</reference>
<dbReference type="EMBL" id="JACHKA010000001">
    <property type="protein sequence ID" value="MBB5984699.1"/>
    <property type="molecule type" value="Genomic_DNA"/>
</dbReference>
<evidence type="ECO:0000313" key="2">
    <source>
        <dbReference type="Proteomes" id="UP001138540"/>
    </source>
</evidence>
<name>A0ABR6NEP1_9SPHN</name>
<evidence type="ECO:0000313" key="1">
    <source>
        <dbReference type="EMBL" id="MBB5984699.1"/>
    </source>
</evidence>
<accession>A0ABR6NEP1</accession>
<dbReference type="Proteomes" id="UP001138540">
    <property type="component" value="Unassembled WGS sequence"/>
</dbReference>